<dbReference type="EMBL" id="JABWGO010000012">
    <property type="protein sequence ID" value="NUW45552.1"/>
    <property type="molecule type" value="Genomic_DNA"/>
</dbReference>
<reference evidence="3 4" key="1">
    <citation type="submission" date="2020-06" db="EMBL/GenBank/DDBJ databases">
        <authorList>
            <person name="Chanama M."/>
        </authorList>
    </citation>
    <scope>NUCLEOTIDE SEQUENCE [LARGE SCALE GENOMIC DNA]</scope>
    <source>
        <strain evidence="3 4">TBRC6557</strain>
    </source>
</reference>
<dbReference type="Pfam" id="PF06074">
    <property type="entry name" value="Portal_Mu"/>
    <property type="match status" value="1"/>
</dbReference>
<evidence type="ECO:0000313" key="3">
    <source>
        <dbReference type="EMBL" id="NUW45552.1"/>
    </source>
</evidence>
<evidence type="ECO:0000256" key="1">
    <source>
        <dbReference type="SAM" id="MobiDB-lite"/>
    </source>
</evidence>
<dbReference type="AlphaFoldDB" id="A0A7Y6IW87"/>
<organism evidence="3 4">
    <name type="scientific">Nonomuraea rhodomycinica</name>
    <dbReference type="NCBI Taxonomy" id="1712872"/>
    <lineage>
        <taxon>Bacteria</taxon>
        <taxon>Bacillati</taxon>
        <taxon>Actinomycetota</taxon>
        <taxon>Actinomycetes</taxon>
        <taxon>Streptosporangiales</taxon>
        <taxon>Streptosporangiaceae</taxon>
        <taxon>Nonomuraea</taxon>
    </lineage>
</organism>
<feature type="transmembrane region" description="Helical" evidence="2">
    <location>
        <begin position="582"/>
        <end position="603"/>
    </location>
</feature>
<evidence type="ECO:0000313" key="4">
    <source>
        <dbReference type="Proteomes" id="UP000546126"/>
    </source>
</evidence>
<keyword evidence="2" id="KW-1133">Transmembrane helix</keyword>
<proteinExistence type="predicted"/>
<dbReference type="Proteomes" id="UP000546126">
    <property type="component" value="Unassembled WGS sequence"/>
</dbReference>
<evidence type="ECO:0000256" key="2">
    <source>
        <dbReference type="SAM" id="Phobius"/>
    </source>
</evidence>
<accession>A0A7Y6IW87</accession>
<dbReference type="RefSeq" id="WP_175605011.1">
    <property type="nucleotide sequence ID" value="NZ_JABWGO010000012.1"/>
</dbReference>
<sequence length="692" mass="74161">MTISAPTQDIGHLEQHYGLWLGDWLEQIPDLIWPQSVQTYARMRHDPQLTAVLAAYTLPIRRATWAIDPAGCRDEVVALVADDLGLPILGADTEPGPARRRGVRWADHLRLALLSLTYGFAPFERRYEIRDGRARLVNLGERLPHTIGAINLHRDGTIKTIQQDLAPISPPIPAERLVWYVHEREGANWAGRSIMRAAYGAWLLKHEIWRVHATSIRRFGMGVPNVEAPPGATPVQVAEAQRLASAMRVGDQSGVGLPNGFKLNITGMTGSAPDAMAFIHYLDQQMSRQALAGLMDLGDTSNGSRALGDSFLDLFLLSLQAVAEEIADTATSGQPGMAGIVAQLVDYNFGEEEPAPRIVVQDVGSRQEVTAEALDMLLRAGAINPDPELEAYVRKAWRLPERATAALPPPPAPEPTPEPAPAPQARHRRRTGRARQVRAAADQEGVRRQLTLAEDSSGMDPAAIQQTWQDALDALVNDWQDVAEGWRDDLADQIEQAIADDDLDQLAHLTLDSTAAAALLTAAMVALAALSAQQMADEAASQGVTVEPAQPDEEALGAVAAVIAALLAAWLAGAAAREALRLAVPGAVATAVAAAVLAFLAGLSDRFLRDQLGSALSQAQASGRFAVLDAAPAARYVASEVLDTATCGPCRDVDGVEFDDLDAARAAYGNGSYIHCQGGVRCRGTVFALWND</sequence>
<feature type="compositionally biased region" description="Pro residues" evidence="1">
    <location>
        <begin position="407"/>
        <end position="422"/>
    </location>
</feature>
<feature type="compositionally biased region" description="Basic residues" evidence="1">
    <location>
        <begin position="425"/>
        <end position="436"/>
    </location>
</feature>
<feature type="region of interest" description="Disordered" evidence="1">
    <location>
        <begin position="404"/>
        <end position="445"/>
    </location>
</feature>
<gene>
    <name evidence="3" type="ORF">HT134_36370</name>
</gene>
<dbReference type="InterPro" id="IPR009279">
    <property type="entry name" value="Portal_Mu"/>
</dbReference>
<keyword evidence="4" id="KW-1185">Reference proteome</keyword>
<name>A0A7Y6IW87_9ACTN</name>
<keyword evidence="2" id="KW-0472">Membrane</keyword>
<comment type="caution">
    <text evidence="3">The sequence shown here is derived from an EMBL/GenBank/DDBJ whole genome shotgun (WGS) entry which is preliminary data.</text>
</comment>
<feature type="transmembrane region" description="Helical" evidence="2">
    <location>
        <begin position="555"/>
        <end position="576"/>
    </location>
</feature>
<protein>
    <submittedName>
        <fullName evidence="3">Uncharacterized protein</fullName>
    </submittedName>
</protein>
<keyword evidence="2" id="KW-0812">Transmembrane</keyword>